<evidence type="ECO:0000313" key="8">
    <source>
        <dbReference type="EMBL" id="HGG99234.1"/>
    </source>
</evidence>
<dbReference type="PANTHER" id="PTHR32432">
    <property type="entry name" value="CELL DIVISION PROTEIN FTSA-RELATED"/>
    <property type="match status" value="1"/>
</dbReference>
<dbReference type="GO" id="GO:0032153">
    <property type="term" value="C:cell division site"/>
    <property type="evidence" value="ECO:0007669"/>
    <property type="project" value="UniProtKB-UniRule"/>
</dbReference>
<comment type="similarity">
    <text evidence="5 6">Belongs to the FtsA/MreB family.</text>
</comment>
<dbReference type="Pfam" id="PF02491">
    <property type="entry name" value="SHS2_FTSA"/>
    <property type="match status" value="1"/>
</dbReference>
<comment type="caution">
    <text evidence="8">The sequence shown here is derived from an EMBL/GenBank/DDBJ whole genome shotgun (WGS) entry which is preliminary data.</text>
</comment>
<feature type="domain" description="SHS2" evidence="7">
    <location>
        <begin position="5"/>
        <end position="190"/>
    </location>
</feature>
<dbReference type="SUPFAM" id="SSF53067">
    <property type="entry name" value="Actin-like ATPase domain"/>
    <property type="match status" value="2"/>
</dbReference>
<dbReference type="SMART" id="SM00842">
    <property type="entry name" value="FtsA"/>
    <property type="match status" value="1"/>
</dbReference>
<dbReference type="Pfam" id="PF14450">
    <property type="entry name" value="FtsA"/>
    <property type="match status" value="1"/>
</dbReference>
<dbReference type="NCBIfam" id="TIGR01174">
    <property type="entry name" value="ftsA"/>
    <property type="match status" value="1"/>
</dbReference>
<dbReference type="InterPro" id="IPR020823">
    <property type="entry name" value="Cell_div_FtsA"/>
</dbReference>
<dbReference type="InterPro" id="IPR003494">
    <property type="entry name" value="SHS2_FtsA"/>
</dbReference>
<dbReference type="Gene3D" id="3.30.1490.110">
    <property type="match status" value="1"/>
</dbReference>
<keyword evidence="1 5" id="KW-1003">Cell membrane</keyword>
<dbReference type="PIRSF" id="PIRSF003101">
    <property type="entry name" value="FtsA"/>
    <property type="match status" value="1"/>
</dbReference>
<dbReference type="PANTHER" id="PTHR32432:SF4">
    <property type="entry name" value="CELL DIVISION PROTEIN FTSA"/>
    <property type="match status" value="1"/>
</dbReference>
<dbReference type="AlphaFoldDB" id="A0A7C4AJ09"/>
<reference evidence="8" key="1">
    <citation type="journal article" date="2020" name="mSystems">
        <title>Genome- and Community-Level Interaction Insights into Carbon Utilization and Element Cycling Functions of Hydrothermarchaeota in Hydrothermal Sediment.</title>
        <authorList>
            <person name="Zhou Z."/>
            <person name="Liu Y."/>
            <person name="Xu W."/>
            <person name="Pan J."/>
            <person name="Luo Z.H."/>
            <person name="Li M."/>
        </authorList>
    </citation>
    <scope>NUCLEOTIDE SEQUENCE [LARGE SCALE GENOMIC DNA]</scope>
    <source>
        <strain evidence="8">SpSt-788</strain>
    </source>
</reference>
<keyword evidence="3 5" id="KW-0472">Membrane</keyword>
<sequence length="420" mass="45456">MGEIFTGIDIGTTKISFVRGEIKNGKFDISFLRSYPCSGLKKGKIVDMESLISSIKKSLKDVEDNLKVKVKKAFVCSSGSEVQGVYSTAAVKIRKKEIRDSDVDLVIESATAVEIPPDRQVVHILPVEFIVDGVDGIKDPIGMKGLRLEAKVYIVTASANHIQNLISCCSKAGIEVEDFVLQSIASAEATLTEYDKEIGTMVVDIGGGSTDIAVFYDGYLRHVAVFGIGGNHITSDLAIGLKIPFHEAERIKIQFGVALPDINFGSLKFQENEKDIEIIGVDKKPAKVSQSVLKEIIYARCEEILEFLKKEISGIDVSVSSIVFTGGTSLMRGFIPLAEGFLSIPARIGNSDSGIITACSELGLNEGFEQAEPLYESFGPELASAVGALIYAVKSKYFQADLSSGMFGKIKSLIKNFIKI</sequence>
<keyword evidence="4 5" id="KW-0131">Cell cycle</keyword>
<comment type="subunit">
    <text evidence="5">Self-interacts. Interacts with FtsZ.</text>
</comment>
<dbReference type="Gene3D" id="3.30.420.40">
    <property type="match status" value="2"/>
</dbReference>
<accession>A0A7C4AJ09</accession>
<evidence type="ECO:0000256" key="5">
    <source>
        <dbReference type="HAMAP-Rule" id="MF_02033"/>
    </source>
</evidence>
<organism evidence="8">
    <name type="scientific">Thermodesulfovibrio aggregans</name>
    <dbReference type="NCBI Taxonomy" id="86166"/>
    <lineage>
        <taxon>Bacteria</taxon>
        <taxon>Pseudomonadati</taxon>
        <taxon>Nitrospirota</taxon>
        <taxon>Thermodesulfovibrionia</taxon>
        <taxon>Thermodesulfovibrionales</taxon>
        <taxon>Thermodesulfovibrionaceae</taxon>
        <taxon>Thermodesulfovibrio</taxon>
    </lineage>
</organism>
<name>A0A7C4AJ09_9BACT</name>
<dbReference type="CDD" id="cd24048">
    <property type="entry name" value="ASKHA_NBD_FtsA"/>
    <property type="match status" value="1"/>
</dbReference>
<evidence type="ECO:0000256" key="1">
    <source>
        <dbReference type="ARBA" id="ARBA00022475"/>
    </source>
</evidence>
<dbReference type="EMBL" id="DTHO01000018">
    <property type="protein sequence ID" value="HGG99234.1"/>
    <property type="molecule type" value="Genomic_DNA"/>
</dbReference>
<keyword evidence="2 5" id="KW-0132">Cell division</keyword>
<dbReference type="HAMAP" id="MF_02033">
    <property type="entry name" value="FtsA"/>
    <property type="match status" value="1"/>
</dbReference>
<evidence type="ECO:0000259" key="7">
    <source>
        <dbReference type="SMART" id="SM00842"/>
    </source>
</evidence>
<dbReference type="InterPro" id="IPR043129">
    <property type="entry name" value="ATPase_NBD"/>
</dbReference>
<dbReference type="InterPro" id="IPR050696">
    <property type="entry name" value="FtsA/MreB"/>
</dbReference>
<dbReference type="GO" id="GO:0043093">
    <property type="term" value="P:FtsZ-dependent cytokinesis"/>
    <property type="evidence" value="ECO:0007669"/>
    <property type="project" value="UniProtKB-UniRule"/>
</dbReference>
<comment type="subcellular location">
    <subcellularLocation>
        <location evidence="5">Cell membrane</location>
        <topology evidence="5">Peripheral membrane protein</topology>
        <orientation evidence="5">Cytoplasmic side</orientation>
    </subcellularLocation>
    <text evidence="5">Localizes to the Z ring in an FtsZ-dependent manner. Targeted to the membrane through a conserved C-terminal amphipathic helix.</text>
</comment>
<evidence type="ECO:0000256" key="3">
    <source>
        <dbReference type="ARBA" id="ARBA00023136"/>
    </source>
</evidence>
<protein>
    <recommendedName>
        <fullName evidence="5 6">Cell division protein FtsA</fullName>
    </recommendedName>
</protein>
<dbReference type="GO" id="GO:0009898">
    <property type="term" value="C:cytoplasmic side of plasma membrane"/>
    <property type="evidence" value="ECO:0007669"/>
    <property type="project" value="UniProtKB-UniRule"/>
</dbReference>
<comment type="function">
    <text evidence="5 6">Cell division protein that is involved in the assembly of the Z ring. May serve as a membrane anchor for the Z ring.</text>
</comment>
<evidence type="ECO:0000256" key="6">
    <source>
        <dbReference type="PIRNR" id="PIRNR003101"/>
    </source>
</evidence>
<dbReference type="FunFam" id="3.30.1490.110:FF:000001">
    <property type="entry name" value="Cell division protein FtsA"/>
    <property type="match status" value="1"/>
</dbReference>
<evidence type="ECO:0000256" key="4">
    <source>
        <dbReference type="ARBA" id="ARBA00023306"/>
    </source>
</evidence>
<proteinExistence type="inferred from homology"/>
<evidence type="ECO:0000256" key="2">
    <source>
        <dbReference type="ARBA" id="ARBA00022618"/>
    </source>
</evidence>
<gene>
    <name evidence="5 8" type="primary">ftsA</name>
    <name evidence="8" type="ORF">ENV75_02105</name>
</gene>